<dbReference type="PANTHER" id="PTHR43685:SF11">
    <property type="entry name" value="GLYCOSYLTRANSFERASE TAGX-RELATED"/>
    <property type="match status" value="1"/>
</dbReference>
<evidence type="ECO:0000313" key="3">
    <source>
        <dbReference type="Proteomes" id="UP000325785"/>
    </source>
</evidence>
<dbReference type="InterPro" id="IPR050834">
    <property type="entry name" value="Glycosyltransf_2"/>
</dbReference>
<dbReference type="SUPFAM" id="SSF53756">
    <property type="entry name" value="UDP-Glycosyltransferase/glycogen phosphorylase"/>
    <property type="match status" value="1"/>
</dbReference>
<evidence type="ECO:0000259" key="1">
    <source>
        <dbReference type="Pfam" id="PF00535"/>
    </source>
</evidence>
<dbReference type="Gene3D" id="3.90.550.10">
    <property type="entry name" value="Spore Coat Polysaccharide Biosynthesis Protein SpsA, Chain A"/>
    <property type="match status" value="1"/>
</dbReference>
<dbReference type="InterPro" id="IPR001173">
    <property type="entry name" value="Glyco_trans_2-like"/>
</dbReference>
<dbReference type="OrthoDB" id="9790710at2"/>
<dbReference type="PANTHER" id="PTHR43685">
    <property type="entry name" value="GLYCOSYLTRANSFERASE"/>
    <property type="match status" value="1"/>
</dbReference>
<feature type="domain" description="Glycosyltransferase 2-like" evidence="1">
    <location>
        <begin position="367"/>
        <end position="515"/>
    </location>
</feature>
<proteinExistence type="predicted"/>
<dbReference type="KEGG" id="rid:RIdsm_04081"/>
<name>A0A5P3AHN0_9RHOB</name>
<organism evidence="2 3">
    <name type="scientific">Roseovarius indicus</name>
    <dbReference type="NCBI Taxonomy" id="540747"/>
    <lineage>
        <taxon>Bacteria</taxon>
        <taxon>Pseudomonadati</taxon>
        <taxon>Pseudomonadota</taxon>
        <taxon>Alphaproteobacteria</taxon>
        <taxon>Rhodobacterales</taxon>
        <taxon>Roseobacteraceae</taxon>
        <taxon>Roseovarius</taxon>
    </lineage>
</organism>
<sequence>MIFAEQFKDQPRNAWTRFRAVLELIEKGDTDLAERILEGLSYHPRVKPEVLEIYAGHLRRAQSAAPVPRKVNMPADYLGYPDNRLHPPFRRLEAGRDLPKLFPAHLALPAWPGPRNDFSFIDDATTTLLPEGNVAATRLHVVYAPVKPGDSDTMLDRLAQQDFPGTLDVTVFAGKGVSPAQRGLGDTGTCRVLATDILDPDAQTELRAIADAADLVLFLNGDVILDDLALWRMGWRTGMTDMLVQPLAQFTGTESMATHFSGEVNAGTFNSRFPFREVAGLNMAVPAGLLRKIGPLDSRFEDSLHAARELAFRMYNAGSYFAPQAAERIAGIAEPREHPADAQLYRSLCPNDWDRKEDGTYEVPKVSVYIPAYNASRYIERAIDSVLAQDIRDLDVCIANDGSRDDTLAVLERCYGNEPRVRWVDNPNGGIGFASNQAVRMSNSLYIGQLDSDDTLKPGAVRAMTEYLDAHSEVVCCYGSAERIDDDGRYIKNEYSWPVFSREKMMITSITHHFRMFRRNAWERTPGFREDIVNAVDYDIFLKLSETGAFHHIDEVYYQRRWHGRNTSSMNERHQTSNTYRVQREALKRLGLDALWDVDAPDPTEPRNVTYRLHDGAGMVLFWPDYSYSNPYQKRLYGKMRRHTEVVGGDIDAALEVLRQATGPANVTFHLHWLNFIFAGITDKVTARQAARSFAAKLGAFVAEGGRLAWTIHNTVSHDTAFPDIEAELSARIARSAHVIHLHSEASKAEVEKHFALPADKLRISAHGNYIGCYPNYITPDAARRALNIAPDDDVILFAGQVRPYKGVEQLVAAFRTVLKTRPNALLVLAGQQSFDPLSAITPALTEAERARIRVADRFLGNHELQLFFNAADAAVYPYRRILTSGSMLLALSFGTPVVLPAVGQTREVLAGRDAGVLYDPDEGEAALTRAVEALLSRKDSGEGDAMKRAARLLAEDYDWPDFSPVLEA</sequence>
<dbReference type="Gene3D" id="3.40.50.2000">
    <property type="entry name" value="Glycogen Phosphorylase B"/>
    <property type="match status" value="1"/>
</dbReference>
<gene>
    <name evidence="2" type="primary">kfoC_2</name>
    <name evidence="2" type="ORF">RIdsm_04081</name>
</gene>
<dbReference type="GO" id="GO:0016757">
    <property type="term" value="F:glycosyltransferase activity"/>
    <property type="evidence" value="ECO:0007669"/>
    <property type="project" value="InterPro"/>
</dbReference>
<dbReference type="SUPFAM" id="SSF53448">
    <property type="entry name" value="Nucleotide-diphospho-sugar transferases"/>
    <property type="match status" value="1"/>
</dbReference>
<dbReference type="CDD" id="cd03801">
    <property type="entry name" value="GT4_PimA-like"/>
    <property type="match status" value="1"/>
</dbReference>
<dbReference type="Pfam" id="PF00535">
    <property type="entry name" value="Glycos_transf_2"/>
    <property type="match status" value="1"/>
</dbReference>
<evidence type="ECO:0000313" key="2">
    <source>
        <dbReference type="EMBL" id="QEW28254.1"/>
    </source>
</evidence>
<reference evidence="2 3" key="1">
    <citation type="submission" date="2018-08" db="EMBL/GenBank/DDBJ databases">
        <title>Genetic Globetrotter - A new plasmid hitch-hiking vast phylogenetic and geographic distances.</title>
        <authorList>
            <person name="Vollmers J."/>
            <person name="Petersen J."/>
        </authorList>
    </citation>
    <scope>NUCLEOTIDE SEQUENCE [LARGE SCALE GENOMIC DNA]</scope>
    <source>
        <strain evidence="2 3">DSM 26383</strain>
    </source>
</reference>
<dbReference type="EMBL" id="CP031598">
    <property type="protein sequence ID" value="QEW28254.1"/>
    <property type="molecule type" value="Genomic_DNA"/>
</dbReference>
<dbReference type="Proteomes" id="UP000325785">
    <property type="component" value="Chromosome"/>
</dbReference>
<dbReference type="AlphaFoldDB" id="A0A5P3AHN0"/>
<dbReference type="InterPro" id="IPR029044">
    <property type="entry name" value="Nucleotide-diphossugar_trans"/>
</dbReference>
<accession>A0A5P3AHN0</accession>
<protein>
    <submittedName>
        <fullName evidence="2">Chondroitin polymerase</fullName>
    </submittedName>
</protein>
<dbReference type="RefSeq" id="WP_057817912.1">
    <property type="nucleotide sequence ID" value="NZ_CP031598.1"/>
</dbReference>
<dbReference type="Pfam" id="PF13692">
    <property type="entry name" value="Glyco_trans_1_4"/>
    <property type="match status" value="1"/>
</dbReference>